<comment type="caution">
    <text evidence="1">The sequence shown here is derived from an EMBL/GenBank/DDBJ whole genome shotgun (WGS) entry which is preliminary data.</text>
</comment>
<dbReference type="Proteomes" id="UP000789860">
    <property type="component" value="Unassembled WGS sequence"/>
</dbReference>
<gene>
    <name evidence="1" type="ORF">SCALOS_LOCUS8970</name>
</gene>
<dbReference type="EMBL" id="CAJVPM010025800">
    <property type="protein sequence ID" value="CAG8659352.1"/>
    <property type="molecule type" value="Genomic_DNA"/>
</dbReference>
<evidence type="ECO:0000313" key="2">
    <source>
        <dbReference type="Proteomes" id="UP000789860"/>
    </source>
</evidence>
<feature type="non-terminal residue" evidence="1">
    <location>
        <position position="227"/>
    </location>
</feature>
<proteinExistence type="predicted"/>
<feature type="non-terminal residue" evidence="1">
    <location>
        <position position="1"/>
    </location>
</feature>
<organism evidence="1 2">
    <name type="scientific">Scutellospora calospora</name>
    <dbReference type="NCBI Taxonomy" id="85575"/>
    <lineage>
        <taxon>Eukaryota</taxon>
        <taxon>Fungi</taxon>
        <taxon>Fungi incertae sedis</taxon>
        <taxon>Mucoromycota</taxon>
        <taxon>Glomeromycotina</taxon>
        <taxon>Glomeromycetes</taxon>
        <taxon>Diversisporales</taxon>
        <taxon>Gigasporaceae</taxon>
        <taxon>Scutellospora</taxon>
    </lineage>
</organism>
<protein>
    <submittedName>
        <fullName evidence="1">5422_t:CDS:1</fullName>
    </submittedName>
</protein>
<reference evidence="1" key="1">
    <citation type="submission" date="2021-06" db="EMBL/GenBank/DDBJ databases">
        <authorList>
            <person name="Kallberg Y."/>
            <person name="Tangrot J."/>
            <person name="Rosling A."/>
        </authorList>
    </citation>
    <scope>NUCLEOTIDE SEQUENCE</scope>
    <source>
        <strain evidence="1">AU212A</strain>
    </source>
</reference>
<keyword evidence="2" id="KW-1185">Reference proteome</keyword>
<sequence>RLYIDGHERADVIEHRHIFLECIKQFELLMPSWSDDLTQQINPVLPKNKKLYILVTHDEIVFYANDNQKIFWGPSGEQPLCPKSLEGSLMVSEFLCNTIGWLQLDDIHKELNSQLLSKEQIPNEACCIICPSAYRDGYWTRKDVANQLKNKTISIFEAMYPNCIAVFAFDNSNNHRAFAKDALVQEMVFSDRTPKGMCKVLEERGLDYSESDFMNQKSLLEEIVEKA</sequence>
<accession>A0ACA9NPR5</accession>
<evidence type="ECO:0000313" key="1">
    <source>
        <dbReference type="EMBL" id="CAG8659352.1"/>
    </source>
</evidence>
<name>A0ACA9NPR5_9GLOM</name>